<feature type="non-terminal residue" evidence="7">
    <location>
        <position position="676"/>
    </location>
</feature>
<keyword evidence="4" id="KW-0539">Nucleus</keyword>
<name>A0AA38FGY0_TAXCH</name>
<dbReference type="EMBL" id="JAHRHJ020000009">
    <property type="protein sequence ID" value="KAH9301512.1"/>
    <property type="molecule type" value="Genomic_DNA"/>
</dbReference>
<dbReference type="GO" id="GO:0007064">
    <property type="term" value="P:mitotic sister chromatid cohesion"/>
    <property type="evidence" value="ECO:0007669"/>
    <property type="project" value="InterPro"/>
</dbReference>
<comment type="caution">
    <text evidence="7">The sequence shown here is derived from an EMBL/GenBank/DDBJ whole genome shotgun (WGS) entry which is preliminary data.</text>
</comment>
<dbReference type="InterPro" id="IPR016024">
    <property type="entry name" value="ARM-type_fold"/>
</dbReference>
<protein>
    <submittedName>
        <fullName evidence="7">Uncharacterized protein</fullName>
    </submittedName>
</protein>
<dbReference type="InterPro" id="IPR039776">
    <property type="entry name" value="Pds5"/>
</dbReference>
<dbReference type="Pfam" id="PF20168">
    <property type="entry name" value="PDS5"/>
    <property type="match status" value="1"/>
</dbReference>
<keyword evidence="8" id="KW-1185">Reference proteome</keyword>
<accession>A0AA38FGY0</accession>
<organism evidence="7 8">
    <name type="scientific">Taxus chinensis</name>
    <name type="common">Chinese yew</name>
    <name type="synonym">Taxus wallichiana var. chinensis</name>
    <dbReference type="NCBI Taxonomy" id="29808"/>
    <lineage>
        <taxon>Eukaryota</taxon>
        <taxon>Viridiplantae</taxon>
        <taxon>Streptophyta</taxon>
        <taxon>Embryophyta</taxon>
        <taxon>Tracheophyta</taxon>
        <taxon>Spermatophyta</taxon>
        <taxon>Pinopsida</taxon>
        <taxon>Pinidae</taxon>
        <taxon>Conifers II</taxon>
        <taxon>Cupressales</taxon>
        <taxon>Taxaceae</taxon>
        <taxon>Taxus</taxon>
    </lineage>
</organism>
<gene>
    <name evidence="7" type="ORF">KI387_013095</name>
</gene>
<evidence type="ECO:0000256" key="1">
    <source>
        <dbReference type="ARBA" id="ARBA00004123"/>
    </source>
</evidence>
<reference evidence="7 8" key="1">
    <citation type="journal article" date="2021" name="Nat. Plants">
        <title>The Taxus genome provides insights into paclitaxel biosynthesis.</title>
        <authorList>
            <person name="Xiong X."/>
            <person name="Gou J."/>
            <person name="Liao Q."/>
            <person name="Li Y."/>
            <person name="Zhou Q."/>
            <person name="Bi G."/>
            <person name="Li C."/>
            <person name="Du R."/>
            <person name="Wang X."/>
            <person name="Sun T."/>
            <person name="Guo L."/>
            <person name="Liang H."/>
            <person name="Lu P."/>
            <person name="Wu Y."/>
            <person name="Zhang Z."/>
            <person name="Ro D.K."/>
            <person name="Shang Y."/>
            <person name="Huang S."/>
            <person name="Yan J."/>
        </authorList>
    </citation>
    <scope>NUCLEOTIDE SEQUENCE [LARGE SCALE GENOMIC DNA]</scope>
    <source>
        <strain evidence="7">Ta-2019</strain>
    </source>
</reference>
<feature type="region of interest" description="Disordered" evidence="6">
    <location>
        <begin position="243"/>
        <end position="262"/>
    </location>
</feature>
<keyword evidence="5" id="KW-0131">Cell cycle</keyword>
<sequence length="676" mass="76330">MELASVGGLRTKLYKLGKMLKGPSLEKSILIYTLENVVSCLCLVNQSDCGLMLSVLDPLGAQLVRFLGHTDPNVRLVVITCISEIMRIKVPEPPYNDHIMKEIFQIMVDSFEGLGDSTHVLFAKRVTTLKNMADIRSWVLMIDLECDELIFQMFDNFSTSIHRDHVEIVVSLMQIIMSSILNEEDDILMPLLTILFSYVRQEKQEVSRIAETLAQSIVDQCQEKLRPYLTDEELAGPAVHVQQKAVKEEDPLDEEQGKSSSLVESISLSSNICMPSEVIEKGIMKEEQKDNSDLHMVKSSLGKEAPKKDDDFQFKKLANAALKGKHFDLLYPHHILSSPYLVTYEYDANKKVKENGALLDGNCKKKGAEILSYEEFMGNMYGGKTHDIIPRYEGLHTSPFHLCHLYDIHLKIDKGRKSDLEDGLVKKYAYEGRTPWDAYGNFQFAVIFRTVGPNGQMNEVFHLSTGLMNVPSHHPPSMKTCEEEKGALDEENGKGKSAVPNSEILSFVDVGNNPRYDILYFISPSILSFDGYDFEHDREMDMVCHMGYNGHILVGTFAPNNWVHDGRKERVTITLPNEGSHNRRASNVPTPYCSGAILTLWAYMKRGEGRGEFGKRAQAIATKSVAEAEKRFKAEIVSPNEWESWICEQQESEGVTPGEDVYIILRLDGRVRKSGR</sequence>
<evidence type="ECO:0000256" key="5">
    <source>
        <dbReference type="ARBA" id="ARBA00023306"/>
    </source>
</evidence>
<comment type="subcellular location">
    <subcellularLocation>
        <location evidence="1">Nucleus</location>
    </subcellularLocation>
</comment>
<dbReference type="Proteomes" id="UP000824469">
    <property type="component" value="Unassembled WGS sequence"/>
</dbReference>
<evidence type="ECO:0000313" key="7">
    <source>
        <dbReference type="EMBL" id="KAH9301512.1"/>
    </source>
</evidence>
<dbReference type="SUPFAM" id="SSF48371">
    <property type="entry name" value="ARM repeat"/>
    <property type="match status" value="1"/>
</dbReference>
<evidence type="ECO:0000256" key="3">
    <source>
        <dbReference type="ARBA" id="ARBA00022776"/>
    </source>
</evidence>
<keyword evidence="3" id="KW-0498">Mitosis</keyword>
<dbReference type="PANTHER" id="PTHR12663:SF0">
    <property type="entry name" value="PRECOCIOUS DISSOCIATION OF SISTERS 5, ISOFORM A"/>
    <property type="match status" value="1"/>
</dbReference>
<evidence type="ECO:0000256" key="6">
    <source>
        <dbReference type="SAM" id="MobiDB-lite"/>
    </source>
</evidence>
<evidence type="ECO:0000256" key="2">
    <source>
        <dbReference type="ARBA" id="ARBA00022618"/>
    </source>
</evidence>
<dbReference type="GO" id="GO:0051301">
    <property type="term" value="P:cell division"/>
    <property type="evidence" value="ECO:0007669"/>
    <property type="project" value="UniProtKB-KW"/>
</dbReference>
<evidence type="ECO:0000256" key="4">
    <source>
        <dbReference type="ARBA" id="ARBA00023242"/>
    </source>
</evidence>
<keyword evidence="2" id="KW-0132">Cell division</keyword>
<dbReference type="GO" id="GO:0000785">
    <property type="term" value="C:chromatin"/>
    <property type="evidence" value="ECO:0007669"/>
    <property type="project" value="TreeGrafter"/>
</dbReference>
<proteinExistence type="predicted"/>
<dbReference type="PANTHER" id="PTHR12663">
    <property type="entry name" value="ANDROGEN INDUCED INHIBITOR OF PROLIFERATION AS3 / PDS5-RELATED"/>
    <property type="match status" value="1"/>
</dbReference>
<dbReference type="AlphaFoldDB" id="A0AA38FGY0"/>
<dbReference type="GO" id="GO:0005634">
    <property type="term" value="C:nucleus"/>
    <property type="evidence" value="ECO:0007669"/>
    <property type="project" value="UniProtKB-SubCell"/>
</dbReference>
<evidence type="ECO:0000313" key="8">
    <source>
        <dbReference type="Proteomes" id="UP000824469"/>
    </source>
</evidence>
<dbReference type="GO" id="GO:0035825">
    <property type="term" value="P:homologous recombination"/>
    <property type="evidence" value="ECO:0007669"/>
    <property type="project" value="UniProtKB-ARBA"/>
</dbReference>
<dbReference type="GO" id="GO:0006281">
    <property type="term" value="P:DNA repair"/>
    <property type="evidence" value="ECO:0007669"/>
    <property type="project" value="TreeGrafter"/>
</dbReference>